<dbReference type="SMART" id="SM00387">
    <property type="entry name" value="HATPase_c"/>
    <property type="match status" value="1"/>
</dbReference>
<dbReference type="InterPro" id="IPR004358">
    <property type="entry name" value="Sig_transdc_His_kin-like_C"/>
</dbReference>
<dbReference type="InterPro" id="IPR049835">
    <property type="entry name" value="RppB"/>
</dbReference>
<dbReference type="GO" id="GO:0016301">
    <property type="term" value="F:kinase activity"/>
    <property type="evidence" value="ECO:0007669"/>
    <property type="project" value="UniProtKB-KW"/>
</dbReference>
<evidence type="ECO:0000256" key="6">
    <source>
        <dbReference type="ARBA" id="ARBA00022692"/>
    </source>
</evidence>
<name>A0ABY5AUB0_9CYAN</name>
<evidence type="ECO:0000256" key="9">
    <source>
        <dbReference type="ARBA" id="ARBA00023012"/>
    </source>
</evidence>
<dbReference type="SUPFAM" id="SSF47384">
    <property type="entry name" value="Homodimeric domain of signal transducing histidine kinase"/>
    <property type="match status" value="1"/>
</dbReference>
<evidence type="ECO:0000256" key="10">
    <source>
        <dbReference type="ARBA" id="ARBA00023136"/>
    </source>
</evidence>
<dbReference type="InterPro" id="IPR050428">
    <property type="entry name" value="TCS_sensor_his_kinase"/>
</dbReference>
<gene>
    <name evidence="13" type="ORF">NEA10_06810</name>
</gene>
<proteinExistence type="predicted"/>
<dbReference type="SMART" id="SM00388">
    <property type="entry name" value="HisKA"/>
    <property type="match status" value="1"/>
</dbReference>
<evidence type="ECO:0000256" key="7">
    <source>
        <dbReference type="ARBA" id="ARBA00022777"/>
    </source>
</evidence>
<evidence type="ECO:0000256" key="8">
    <source>
        <dbReference type="ARBA" id="ARBA00022989"/>
    </source>
</evidence>
<keyword evidence="14" id="KW-1185">Reference proteome</keyword>
<dbReference type="CDD" id="cd00075">
    <property type="entry name" value="HATPase"/>
    <property type="match status" value="1"/>
</dbReference>
<evidence type="ECO:0000256" key="1">
    <source>
        <dbReference type="ARBA" id="ARBA00000085"/>
    </source>
</evidence>
<dbReference type="InterPro" id="IPR005467">
    <property type="entry name" value="His_kinase_dom"/>
</dbReference>
<dbReference type="PANTHER" id="PTHR45436:SF5">
    <property type="entry name" value="SENSOR HISTIDINE KINASE TRCS"/>
    <property type="match status" value="1"/>
</dbReference>
<dbReference type="EC" id="2.7.13.3" evidence="3"/>
<dbReference type="PRINTS" id="PR00344">
    <property type="entry name" value="BCTRLSENSOR"/>
</dbReference>
<dbReference type="PANTHER" id="PTHR45436">
    <property type="entry name" value="SENSOR HISTIDINE KINASE YKOH"/>
    <property type="match status" value="1"/>
</dbReference>
<organism evidence="13 14">
    <name type="scientific">Phormidium yuhuli AB48</name>
    <dbReference type="NCBI Taxonomy" id="2940671"/>
    <lineage>
        <taxon>Bacteria</taxon>
        <taxon>Bacillati</taxon>
        <taxon>Cyanobacteriota</taxon>
        <taxon>Cyanophyceae</taxon>
        <taxon>Oscillatoriophycideae</taxon>
        <taxon>Oscillatoriales</taxon>
        <taxon>Oscillatoriaceae</taxon>
        <taxon>Phormidium</taxon>
        <taxon>Phormidium yuhuli</taxon>
    </lineage>
</organism>
<evidence type="ECO:0000256" key="3">
    <source>
        <dbReference type="ARBA" id="ARBA00012438"/>
    </source>
</evidence>
<dbReference type="CDD" id="cd00082">
    <property type="entry name" value="HisKA"/>
    <property type="match status" value="1"/>
</dbReference>
<feature type="transmembrane region" description="Helical" evidence="11">
    <location>
        <begin position="185"/>
        <end position="208"/>
    </location>
</feature>
<dbReference type="Proteomes" id="UP001056708">
    <property type="component" value="Chromosome"/>
</dbReference>
<dbReference type="InterPro" id="IPR036097">
    <property type="entry name" value="HisK_dim/P_sf"/>
</dbReference>
<evidence type="ECO:0000259" key="12">
    <source>
        <dbReference type="PROSITE" id="PS50109"/>
    </source>
</evidence>
<keyword evidence="6 11" id="KW-0812">Transmembrane</keyword>
<evidence type="ECO:0000256" key="5">
    <source>
        <dbReference type="ARBA" id="ARBA00022679"/>
    </source>
</evidence>
<dbReference type="Gene3D" id="1.10.287.130">
    <property type="match status" value="1"/>
</dbReference>
<feature type="domain" description="Histidine kinase" evidence="12">
    <location>
        <begin position="228"/>
        <end position="446"/>
    </location>
</feature>
<dbReference type="NCBIfam" id="NF041735">
    <property type="entry name" value="hist_kin_RppB"/>
    <property type="match status" value="1"/>
</dbReference>
<evidence type="ECO:0000256" key="11">
    <source>
        <dbReference type="SAM" id="Phobius"/>
    </source>
</evidence>
<dbReference type="RefSeq" id="WP_252664580.1">
    <property type="nucleotide sequence ID" value="NZ_CP098611.1"/>
</dbReference>
<keyword evidence="5" id="KW-0808">Transferase</keyword>
<keyword evidence="10 11" id="KW-0472">Membrane</keyword>
<keyword evidence="7 13" id="KW-0418">Kinase</keyword>
<evidence type="ECO:0000256" key="4">
    <source>
        <dbReference type="ARBA" id="ARBA00022553"/>
    </source>
</evidence>
<reference evidence="13" key="1">
    <citation type="submission" date="2022-06" db="EMBL/GenBank/DDBJ databases">
        <title>Genome sequence of Phormidium yuhuli AB48 isolated from an industrial photobioreactor environment.</title>
        <authorList>
            <person name="Qiu Y."/>
            <person name="Noonan A.J.C."/>
            <person name="Dofher K."/>
            <person name="Koch M."/>
            <person name="Kieft B."/>
            <person name="Lin X."/>
            <person name="Ziels R.M."/>
            <person name="Hallam S.J."/>
        </authorList>
    </citation>
    <scope>NUCLEOTIDE SEQUENCE</scope>
    <source>
        <strain evidence="13">AB48</strain>
    </source>
</reference>
<evidence type="ECO:0000256" key="2">
    <source>
        <dbReference type="ARBA" id="ARBA00004370"/>
    </source>
</evidence>
<dbReference type="SUPFAM" id="SSF55874">
    <property type="entry name" value="ATPase domain of HSP90 chaperone/DNA topoisomerase II/histidine kinase"/>
    <property type="match status" value="1"/>
</dbReference>
<dbReference type="Gene3D" id="3.30.565.10">
    <property type="entry name" value="Histidine kinase-like ATPase, C-terminal domain"/>
    <property type="match status" value="1"/>
</dbReference>
<dbReference type="InterPro" id="IPR036890">
    <property type="entry name" value="HATPase_C_sf"/>
</dbReference>
<dbReference type="Pfam" id="PF02518">
    <property type="entry name" value="HATPase_c"/>
    <property type="match status" value="1"/>
</dbReference>
<feature type="transmembrane region" description="Helical" evidence="11">
    <location>
        <begin position="15"/>
        <end position="37"/>
    </location>
</feature>
<dbReference type="Pfam" id="PF00512">
    <property type="entry name" value="HisKA"/>
    <property type="match status" value="1"/>
</dbReference>
<sequence length="448" mass="49345">MNRHRAFVLTQQRLAALYTLIMGVILSLCGLGFYTALAQDHWLSLNRKLESLAGTLHDGIEPTLREPGLLEPVIEDFLPGLVCVGDLDCPESSSLGERHLAGVVQQEDYYIRLVDPSGQTLAQVGQPPEELGPQGQVEPWTTLVTPEGNSYRQVSVFLKTQSQAPWGYIQVGQSLNEYDARLRRLAWTLLIGLPLGLLGVAAASWWLAGVAMRPVYESYRQVQQFTADAAHELRTPLAAIASTVEFSLGEPHLSQPEMEHTLGVIERQTSRLGNLVRDLLLLSRIDLQVEQVPQTRCDVNLLVDEVLEEFAALAIASQVQLKRQGPEDSLWVWGDEEQLYGLLANLVANAIQYTPEAGTVTTRLQQHDGFIQIQVEDTGIGIPPDQQQRIFDRFYRVQGDRSRHSGGSGLGLAIAQAIASTCKGTLTVKSQVGQGSCFTVQLPEQPKP</sequence>
<keyword evidence="9" id="KW-0902">Two-component regulatory system</keyword>
<dbReference type="EMBL" id="CP098611">
    <property type="protein sequence ID" value="USR92423.1"/>
    <property type="molecule type" value="Genomic_DNA"/>
</dbReference>
<accession>A0ABY5AUB0</accession>
<protein>
    <recommendedName>
        <fullName evidence="3">histidine kinase</fullName>
        <ecNumber evidence="3">2.7.13.3</ecNumber>
    </recommendedName>
</protein>
<keyword evidence="8 11" id="KW-1133">Transmembrane helix</keyword>
<keyword evidence="4" id="KW-0597">Phosphoprotein</keyword>
<comment type="subcellular location">
    <subcellularLocation>
        <location evidence="2">Membrane</location>
    </subcellularLocation>
</comment>
<evidence type="ECO:0000313" key="14">
    <source>
        <dbReference type="Proteomes" id="UP001056708"/>
    </source>
</evidence>
<dbReference type="InterPro" id="IPR003661">
    <property type="entry name" value="HisK_dim/P_dom"/>
</dbReference>
<comment type="catalytic activity">
    <reaction evidence="1">
        <text>ATP + protein L-histidine = ADP + protein N-phospho-L-histidine.</text>
        <dbReference type="EC" id="2.7.13.3"/>
    </reaction>
</comment>
<dbReference type="InterPro" id="IPR003594">
    <property type="entry name" value="HATPase_dom"/>
</dbReference>
<evidence type="ECO:0000313" key="13">
    <source>
        <dbReference type="EMBL" id="USR92423.1"/>
    </source>
</evidence>
<dbReference type="PROSITE" id="PS50109">
    <property type="entry name" value="HIS_KIN"/>
    <property type="match status" value="1"/>
</dbReference>